<evidence type="ECO:0000259" key="6">
    <source>
        <dbReference type="PROSITE" id="PS51406"/>
    </source>
</evidence>
<dbReference type="PROSITE" id="PS51406">
    <property type="entry name" value="FIBRINOGEN_C_2"/>
    <property type="match status" value="1"/>
</dbReference>
<evidence type="ECO:0000256" key="3">
    <source>
        <dbReference type="ARBA" id="ARBA00023157"/>
    </source>
</evidence>
<sequence length="339" mass="38682">MVSGDCQTCQATCQDPNGTENCQIVCSNSPTCICPDGFLMNGQDCIPKALCPCFSVEAANVIPVIEQEGISHIDAQCGIYCVCQDSVLSCDYNYSCSVNAVCENRDAGYRCYCKKGYDGDGITCTSPMDCLDVYNNGWTESGIYTIHPTGWSDHHFEAYCNMDDGGGWTVFQRRFDGHVDFYLDWDSYKQGFGSVDSEFWLGNEKLYNLTNQKWYELRIDMTDKFQVDLHAVYSYFRIEGSSENYKLSDLGNYSGSIGHDYFTYQSGMSFSTYDRDNDDYLKKNCAERHHGAWWYKDCFAINLNGQYEGGDYTGMLLYNWDTKSTDHFLRKSEMKIRPM</sequence>
<dbReference type="InterPro" id="IPR050373">
    <property type="entry name" value="Fibrinogen_C-term_domain"/>
</dbReference>
<accession>A0A9Q1H4U9</accession>
<dbReference type="InterPro" id="IPR002919">
    <property type="entry name" value="TIL_dom"/>
</dbReference>
<evidence type="ECO:0000313" key="8">
    <source>
        <dbReference type="Proteomes" id="UP001152320"/>
    </source>
</evidence>
<dbReference type="PROSITE" id="PS01186">
    <property type="entry name" value="EGF_2"/>
    <property type="match status" value="1"/>
</dbReference>
<evidence type="ECO:0000259" key="5">
    <source>
        <dbReference type="PROSITE" id="PS50026"/>
    </source>
</evidence>
<dbReference type="Proteomes" id="UP001152320">
    <property type="component" value="Chromosome 11"/>
</dbReference>
<dbReference type="CDD" id="cd00087">
    <property type="entry name" value="FReD"/>
    <property type="match status" value="1"/>
</dbReference>
<dbReference type="SMART" id="SM00186">
    <property type="entry name" value="FBG"/>
    <property type="match status" value="1"/>
</dbReference>
<protein>
    <submittedName>
        <fullName evidence="7">Tenascin-N</fullName>
    </submittedName>
</protein>
<dbReference type="InterPro" id="IPR036056">
    <property type="entry name" value="Fibrinogen-like_C"/>
</dbReference>
<dbReference type="OrthoDB" id="6145874at2759"/>
<dbReference type="Gene3D" id="2.10.25.10">
    <property type="entry name" value="Laminin"/>
    <property type="match status" value="2"/>
</dbReference>
<keyword evidence="1 4" id="KW-0245">EGF-like domain</keyword>
<dbReference type="InterPro" id="IPR002181">
    <property type="entry name" value="Fibrinogen_a/b/g_C_dom"/>
</dbReference>
<dbReference type="InterPro" id="IPR014716">
    <property type="entry name" value="Fibrinogen_a/b/g_C_1"/>
</dbReference>
<dbReference type="Gene3D" id="4.10.530.10">
    <property type="entry name" value="Gamma-fibrinogen Carboxyl Terminal Fragment, domain 2"/>
    <property type="match status" value="1"/>
</dbReference>
<dbReference type="InterPro" id="IPR024731">
    <property type="entry name" value="NELL2-like_EGF"/>
</dbReference>
<organism evidence="7 8">
    <name type="scientific">Holothuria leucospilota</name>
    <name type="common">Black long sea cucumber</name>
    <name type="synonym">Mertensiothuria leucospilota</name>
    <dbReference type="NCBI Taxonomy" id="206669"/>
    <lineage>
        <taxon>Eukaryota</taxon>
        <taxon>Metazoa</taxon>
        <taxon>Echinodermata</taxon>
        <taxon>Eleutherozoa</taxon>
        <taxon>Echinozoa</taxon>
        <taxon>Holothuroidea</taxon>
        <taxon>Aspidochirotacea</taxon>
        <taxon>Aspidochirotida</taxon>
        <taxon>Holothuriidae</taxon>
        <taxon>Holothuria</taxon>
    </lineage>
</organism>
<dbReference type="SUPFAM" id="SSF57567">
    <property type="entry name" value="Serine protease inhibitors"/>
    <property type="match status" value="1"/>
</dbReference>
<dbReference type="SMART" id="SM00181">
    <property type="entry name" value="EGF"/>
    <property type="match status" value="2"/>
</dbReference>
<dbReference type="InterPro" id="IPR000152">
    <property type="entry name" value="EGF-type_Asp/Asn_hydroxyl_site"/>
</dbReference>
<dbReference type="SUPFAM" id="SSF56496">
    <property type="entry name" value="Fibrinogen C-terminal domain-like"/>
    <property type="match status" value="1"/>
</dbReference>
<gene>
    <name evidence="7" type="ORF">HOLleu_23014</name>
</gene>
<dbReference type="Pfam" id="PF00147">
    <property type="entry name" value="Fibrinogen_C"/>
    <property type="match status" value="1"/>
</dbReference>
<dbReference type="AlphaFoldDB" id="A0A9Q1H4U9"/>
<evidence type="ECO:0000256" key="2">
    <source>
        <dbReference type="ARBA" id="ARBA00022729"/>
    </source>
</evidence>
<dbReference type="SUPFAM" id="SSF57196">
    <property type="entry name" value="EGF/Laminin"/>
    <property type="match status" value="1"/>
</dbReference>
<keyword evidence="2" id="KW-0732">Signal</keyword>
<evidence type="ECO:0000256" key="1">
    <source>
        <dbReference type="ARBA" id="ARBA00022536"/>
    </source>
</evidence>
<dbReference type="NCBIfam" id="NF040941">
    <property type="entry name" value="GGGWT_bact"/>
    <property type="match status" value="1"/>
</dbReference>
<dbReference type="EMBL" id="JAIZAY010000011">
    <property type="protein sequence ID" value="KAJ8032923.1"/>
    <property type="molecule type" value="Genomic_DNA"/>
</dbReference>
<reference evidence="7" key="1">
    <citation type="submission" date="2021-10" db="EMBL/GenBank/DDBJ databases">
        <title>Tropical sea cucumber genome reveals ecological adaptation and Cuvierian tubules defense mechanism.</title>
        <authorList>
            <person name="Chen T."/>
        </authorList>
    </citation>
    <scope>NUCLEOTIDE SEQUENCE</scope>
    <source>
        <strain evidence="7">Nanhai2018</strain>
        <tissue evidence="7">Muscle</tissue>
    </source>
</reference>
<evidence type="ECO:0000313" key="7">
    <source>
        <dbReference type="EMBL" id="KAJ8032923.1"/>
    </source>
</evidence>
<feature type="domain" description="Fibrinogen C-terminal" evidence="6">
    <location>
        <begin position="121"/>
        <end position="339"/>
    </location>
</feature>
<proteinExistence type="predicted"/>
<comment type="caution">
    <text evidence="4">Lacks conserved residue(s) required for the propagation of feature annotation.</text>
</comment>
<keyword evidence="3" id="KW-1015">Disulfide bond</keyword>
<dbReference type="CDD" id="cd19941">
    <property type="entry name" value="TIL"/>
    <property type="match status" value="1"/>
</dbReference>
<dbReference type="GO" id="GO:0005615">
    <property type="term" value="C:extracellular space"/>
    <property type="evidence" value="ECO:0007669"/>
    <property type="project" value="TreeGrafter"/>
</dbReference>
<dbReference type="PANTHER" id="PTHR19143">
    <property type="entry name" value="FIBRINOGEN/TENASCIN/ANGIOPOEITIN"/>
    <property type="match status" value="1"/>
</dbReference>
<keyword evidence="8" id="KW-1185">Reference proteome</keyword>
<feature type="domain" description="EGF-like" evidence="5">
    <location>
        <begin position="86"/>
        <end position="125"/>
    </location>
</feature>
<dbReference type="PROSITE" id="PS50026">
    <property type="entry name" value="EGF_3"/>
    <property type="match status" value="1"/>
</dbReference>
<name>A0A9Q1H4U9_HOLLE</name>
<dbReference type="PANTHER" id="PTHR19143:SF444">
    <property type="entry name" value="PROTEIN SCABROUS"/>
    <property type="match status" value="1"/>
</dbReference>
<dbReference type="InterPro" id="IPR036084">
    <property type="entry name" value="Ser_inhib-like_sf"/>
</dbReference>
<dbReference type="Gene3D" id="3.90.215.10">
    <property type="entry name" value="Gamma Fibrinogen, chain A, domain 1"/>
    <property type="match status" value="1"/>
</dbReference>
<dbReference type="Pfam" id="PF12947">
    <property type="entry name" value="EGF_3"/>
    <property type="match status" value="1"/>
</dbReference>
<comment type="caution">
    <text evidence="7">The sequence shown here is derived from an EMBL/GenBank/DDBJ whole genome shotgun (WGS) entry which is preliminary data.</text>
</comment>
<dbReference type="InterPro" id="IPR000742">
    <property type="entry name" value="EGF"/>
</dbReference>
<dbReference type="PROSITE" id="PS00010">
    <property type="entry name" value="ASX_HYDROXYL"/>
    <property type="match status" value="1"/>
</dbReference>
<dbReference type="Pfam" id="PF01826">
    <property type="entry name" value="TIL"/>
    <property type="match status" value="1"/>
</dbReference>
<evidence type="ECO:0000256" key="4">
    <source>
        <dbReference type="PROSITE-ProRule" id="PRU00076"/>
    </source>
</evidence>
<dbReference type="CDD" id="cd00053">
    <property type="entry name" value="EGF"/>
    <property type="match status" value="1"/>
</dbReference>